<organism evidence="1">
    <name type="scientific">Arundo donax</name>
    <name type="common">Giant reed</name>
    <name type="synonym">Donax arundinaceus</name>
    <dbReference type="NCBI Taxonomy" id="35708"/>
    <lineage>
        <taxon>Eukaryota</taxon>
        <taxon>Viridiplantae</taxon>
        <taxon>Streptophyta</taxon>
        <taxon>Embryophyta</taxon>
        <taxon>Tracheophyta</taxon>
        <taxon>Spermatophyta</taxon>
        <taxon>Magnoliopsida</taxon>
        <taxon>Liliopsida</taxon>
        <taxon>Poales</taxon>
        <taxon>Poaceae</taxon>
        <taxon>PACMAD clade</taxon>
        <taxon>Arundinoideae</taxon>
        <taxon>Arundineae</taxon>
        <taxon>Arundo</taxon>
    </lineage>
</organism>
<dbReference type="AlphaFoldDB" id="A0A0A9C4C3"/>
<reference evidence="1" key="1">
    <citation type="submission" date="2014-09" db="EMBL/GenBank/DDBJ databases">
        <authorList>
            <person name="Magalhaes I.L.F."/>
            <person name="Oliveira U."/>
            <person name="Santos F.R."/>
            <person name="Vidigal T.H.D.A."/>
            <person name="Brescovit A.D."/>
            <person name="Santos A.J."/>
        </authorList>
    </citation>
    <scope>NUCLEOTIDE SEQUENCE</scope>
    <source>
        <tissue evidence="1">Shoot tissue taken approximately 20 cm above the soil surface</tissue>
    </source>
</reference>
<dbReference type="EMBL" id="GBRH01229660">
    <property type="protein sequence ID" value="JAD68235.1"/>
    <property type="molecule type" value="Transcribed_RNA"/>
</dbReference>
<sequence length="44" mass="5120">MPCQQLAHERQVSLSANILIQSSKIRIHVERGFWDPNPYDINTI</sequence>
<reference evidence="1" key="2">
    <citation type="journal article" date="2015" name="Data Brief">
        <title>Shoot transcriptome of the giant reed, Arundo donax.</title>
        <authorList>
            <person name="Barrero R.A."/>
            <person name="Guerrero F.D."/>
            <person name="Moolhuijzen P."/>
            <person name="Goolsby J.A."/>
            <person name="Tidwell J."/>
            <person name="Bellgard S.E."/>
            <person name="Bellgard M.I."/>
        </authorList>
    </citation>
    <scope>NUCLEOTIDE SEQUENCE</scope>
    <source>
        <tissue evidence="1">Shoot tissue taken approximately 20 cm above the soil surface</tissue>
    </source>
</reference>
<accession>A0A0A9C4C3</accession>
<proteinExistence type="predicted"/>
<name>A0A0A9C4C3_ARUDO</name>
<evidence type="ECO:0000313" key="1">
    <source>
        <dbReference type="EMBL" id="JAD68235.1"/>
    </source>
</evidence>
<protein>
    <submittedName>
        <fullName evidence="1">Uncharacterized protein</fullName>
    </submittedName>
</protein>